<gene>
    <name evidence="3" type="ORF">AWB67_06033</name>
</gene>
<dbReference type="SUPFAM" id="SSF51735">
    <property type="entry name" value="NAD(P)-binding Rossmann-fold domains"/>
    <property type="match status" value="1"/>
</dbReference>
<evidence type="ECO:0000313" key="4">
    <source>
        <dbReference type="Proteomes" id="UP000054925"/>
    </source>
</evidence>
<dbReference type="Proteomes" id="UP000054925">
    <property type="component" value="Unassembled WGS sequence"/>
</dbReference>
<dbReference type="InterPro" id="IPR051397">
    <property type="entry name" value="Zn-ADH-like_protein"/>
</dbReference>
<proteinExistence type="predicted"/>
<dbReference type="GO" id="GO:0016491">
    <property type="term" value="F:oxidoreductase activity"/>
    <property type="evidence" value="ECO:0007669"/>
    <property type="project" value="InterPro"/>
</dbReference>
<dbReference type="SUPFAM" id="SSF50129">
    <property type="entry name" value="GroES-like"/>
    <property type="match status" value="1"/>
</dbReference>
<comment type="caution">
    <text evidence="3">The sequence shown here is derived from an EMBL/GenBank/DDBJ whole genome shotgun (WGS) entry which is preliminary data.</text>
</comment>
<dbReference type="AlphaFoldDB" id="A0A158KLU5"/>
<evidence type="ECO:0000256" key="1">
    <source>
        <dbReference type="SAM" id="MobiDB-lite"/>
    </source>
</evidence>
<evidence type="ECO:0000313" key="3">
    <source>
        <dbReference type="EMBL" id="SAL82102.1"/>
    </source>
</evidence>
<dbReference type="SMART" id="SM00829">
    <property type="entry name" value="PKS_ER"/>
    <property type="match status" value="1"/>
</dbReference>
<organism evidence="3 4">
    <name type="scientific">Caballeronia terrestris</name>
    <dbReference type="NCBI Taxonomy" id="1226301"/>
    <lineage>
        <taxon>Bacteria</taxon>
        <taxon>Pseudomonadati</taxon>
        <taxon>Pseudomonadota</taxon>
        <taxon>Betaproteobacteria</taxon>
        <taxon>Burkholderiales</taxon>
        <taxon>Burkholderiaceae</taxon>
        <taxon>Caballeronia</taxon>
    </lineage>
</organism>
<accession>A0A158KLU5</accession>
<dbReference type="InterPro" id="IPR011032">
    <property type="entry name" value="GroES-like_sf"/>
</dbReference>
<dbReference type="Pfam" id="PF08240">
    <property type="entry name" value="ADH_N"/>
    <property type="match status" value="1"/>
</dbReference>
<dbReference type="OrthoDB" id="4190732at2"/>
<keyword evidence="4" id="KW-1185">Reference proteome</keyword>
<dbReference type="RefSeq" id="WP_087659764.1">
    <property type="nucleotide sequence ID" value="NZ_FCOL02000070.1"/>
</dbReference>
<protein>
    <submittedName>
        <fullName evidence="3">Alcohol dehydrogenase</fullName>
    </submittedName>
</protein>
<feature type="region of interest" description="Disordered" evidence="1">
    <location>
        <begin position="1"/>
        <end position="23"/>
    </location>
</feature>
<dbReference type="InterPro" id="IPR020843">
    <property type="entry name" value="ER"/>
</dbReference>
<feature type="domain" description="Enoyl reductase (ER)" evidence="2">
    <location>
        <begin position="10"/>
        <end position="329"/>
    </location>
</feature>
<dbReference type="InterPro" id="IPR013154">
    <property type="entry name" value="ADH-like_N"/>
</dbReference>
<evidence type="ECO:0000259" key="2">
    <source>
        <dbReference type="SMART" id="SM00829"/>
    </source>
</evidence>
<dbReference type="CDD" id="cd08241">
    <property type="entry name" value="QOR1"/>
    <property type="match status" value="1"/>
</dbReference>
<dbReference type="Gene3D" id="3.40.50.720">
    <property type="entry name" value="NAD(P)-binding Rossmann-like Domain"/>
    <property type="match status" value="1"/>
</dbReference>
<dbReference type="Pfam" id="PF00107">
    <property type="entry name" value="ADH_zinc_N"/>
    <property type="match status" value="1"/>
</dbReference>
<sequence length="332" mass="35225">MKAVISNYAGGPDSLTVEERPTPEPQAGEVLLSVRACGVNYPDVLIIRDLYQIKPERPFIPGTEVSGVVEKVGSGVLNLNVGDRVIGFSTHGGMAQQIALSADSCVLIPNEMPFDEAAVFTTTFGTSYHALKNRADLRLGETLLVLGAAGGTGIAAVEIGKALGAKVIGAVSTEKKASFVLSCGADECFVYPANLLSPDGKRDMANQCKEACGPRGADVIYDPVGGDYSEAALRAMSYGGRHLIVGFPGGVPRIPMNLPLLKSCQIVGVYYDSFTKREPGLNRTNTNELFDLYRSGAISPKISARYDINSVSEAFRSIEAREAIGKIAVVFD</sequence>
<name>A0A158KLU5_9BURK</name>
<reference evidence="3" key="1">
    <citation type="submission" date="2016-01" db="EMBL/GenBank/DDBJ databases">
        <authorList>
            <person name="Peeters C."/>
        </authorList>
    </citation>
    <scope>NUCLEOTIDE SEQUENCE [LARGE SCALE GENOMIC DNA]</scope>
    <source>
        <strain evidence="3">LMG 22937</strain>
    </source>
</reference>
<dbReference type="InterPro" id="IPR013149">
    <property type="entry name" value="ADH-like_C"/>
</dbReference>
<dbReference type="PANTHER" id="PTHR43677">
    <property type="entry name" value="SHORT-CHAIN DEHYDROGENASE/REDUCTASE"/>
    <property type="match status" value="1"/>
</dbReference>
<dbReference type="InterPro" id="IPR036291">
    <property type="entry name" value="NAD(P)-bd_dom_sf"/>
</dbReference>
<dbReference type="Gene3D" id="3.90.180.10">
    <property type="entry name" value="Medium-chain alcohol dehydrogenases, catalytic domain"/>
    <property type="match status" value="1"/>
</dbReference>
<dbReference type="PANTHER" id="PTHR43677:SF4">
    <property type="entry name" value="QUINONE OXIDOREDUCTASE-LIKE PROTEIN 2"/>
    <property type="match status" value="1"/>
</dbReference>
<dbReference type="EMBL" id="FCOL02000070">
    <property type="protein sequence ID" value="SAL82102.1"/>
    <property type="molecule type" value="Genomic_DNA"/>
</dbReference>